<sequence length="161" mass="17526">MQTTTQPRHHYNMHSCIIGPSHASELISSLEIKTHFIFNDTVCKGVKIPPHLPSCSAPSLSLPFSLSTAYARSSRGHNSYRSPHPPPPSSLPSFPLLRRPPSLSLPFSLSTMVGSLHIVDHHTSCGSAMPSFQHNATAKSRSPISLSLSSPMFSFSRFVPP</sequence>
<evidence type="ECO:0000313" key="2">
    <source>
        <dbReference type="EMBL" id="KAG6664160.1"/>
    </source>
</evidence>
<gene>
    <name evidence="2" type="ORF">CIPAW_02G073200</name>
</gene>
<dbReference type="AlphaFoldDB" id="A0A8T1R9L8"/>
<feature type="region of interest" description="Disordered" evidence="1">
    <location>
        <begin position="75"/>
        <end position="95"/>
    </location>
</feature>
<reference evidence="2" key="1">
    <citation type="submission" date="2020-12" db="EMBL/GenBank/DDBJ databases">
        <title>WGS assembly of Carya illinoinensis cv. Pawnee.</title>
        <authorList>
            <person name="Platts A."/>
            <person name="Shu S."/>
            <person name="Wright S."/>
            <person name="Barry K."/>
            <person name="Edger P."/>
            <person name="Pires J.C."/>
            <person name="Schmutz J."/>
        </authorList>
    </citation>
    <scope>NUCLEOTIDE SEQUENCE</scope>
    <source>
        <tissue evidence="2">Leaf</tissue>
    </source>
</reference>
<evidence type="ECO:0000313" key="3">
    <source>
        <dbReference type="Proteomes" id="UP000811609"/>
    </source>
</evidence>
<dbReference type="EMBL" id="CM031810">
    <property type="protein sequence ID" value="KAG6664160.1"/>
    <property type="molecule type" value="Genomic_DNA"/>
</dbReference>
<proteinExistence type="predicted"/>
<evidence type="ECO:0000256" key="1">
    <source>
        <dbReference type="SAM" id="MobiDB-lite"/>
    </source>
</evidence>
<name>A0A8T1R9L8_CARIL</name>
<accession>A0A8T1R9L8</accession>
<keyword evidence="3" id="KW-1185">Reference proteome</keyword>
<dbReference type="Proteomes" id="UP000811609">
    <property type="component" value="Chromosome 2"/>
</dbReference>
<comment type="caution">
    <text evidence="2">The sequence shown here is derived from an EMBL/GenBank/DDBJ whole genome shotgun (WGS) entry which is preliminary data.</text>
</comment>
<organism evidence="2 3">
    <name type="scientific">Carya illinoinensis</name>
    <name type="common">Pecan</name>
    <dbReference type="NCBI Taxonomy" id="32201"/>
    <lineage>
        <taxon>Eukaryota</taxon>
        <taxon>Viridiplantae</taxon>
        <taxon>Streptophyta</taxon>
        <taxon>Embryophyta</taxon>
        <taxon>Tracheophyta</taxon>
        <taxon>Spermatophyta</taxon>
        <taxon>Magnoliopsida</taxon>
        <taxon>eudicotyledons</taxon>
        <taxon>Gunneridae</taxon>
        <taxon>Pentapetalae</taxon>
        <taxon>rosids</taxon>
        <taxon>fabids</taxon>
        <taxon>Fagales</taxon>
        <taxon>Juglandaceae</taxon>
        <taxon>Carya</taxon>
    </lineage>
</organism>
<protein>
    <submittedName>
        <fullName evidence="2">Uncharacterized protein</fullName>
    </submittedName>
</protein>